<comment type="caution">
    <text evidence="2">The sequence shown here is derived from an EMBL/GenBank/DDBJ whole genome shotgun (WGS) entry which is preliminary data.</text>
</comment>
<dbReference type="EMBL" id="WELI01000002">
    <property type="protein sequence ID" value="KAB7731806.1"/>
    <property type="molecule type" value="Genomic_DNA"/>
</dbReference>
<evidence type="ECO:0000313" key="2">
    <source>
        <dbReference type="EMBL" id="KAB7731806.1"/>
    </source>
</evidence>
<proteinExistence type="predicted"/>
<reference evidence="2 3" key="1">
    <citation type="submission" date="2019-10" db="EMBL/GenBank/DDBJ databases">
        <title>Rudanella paleaurantiibacter sp. nov., isolated from sludge.</title>
        <authorList>
            <person name="Xu S.Q."/>
        </authorList>
    </citation>
    <scope>NUCLEOTIDE SEQUENCE [LARGE SCALE GENOMIC DNA]</scope>
    <source>
        <strain evidence="2 3">HX-22-17</strain>
    </source>
</reference>
<dbReference type="Proteomes" id="UP000488299">
    <property type="component" value="Unassembled WGS sequence"/>
</dbReference>
<evidence type="ECO:0000313" key="3">
    <source>
        <dbReference type="Proteomes" id="UP000488299"/>
    </source>
</evidence>
<sequence>MQHIHPRKGYLVSLALSLLLGLGGCGDDIETVFPAPILPGGGFNPPPVIPAPQRIFLENSQVKVGVDLNAGGAITYLADALTGVNMVNNYDLGRQLQTSLYSGPVPFEETGNRPIPQWIGLGWNPVQTGDMYNNPSQVLAYRKDSTNRLYVKTAPLIWPLRNRPAECVMEHWLELRGNVIRVRSRTQLARPDTTQYQARTQEAPCMHLNAPYYRVLTYTGDKPFTNDGLFEFNAPHAITERYATENWAALVDKNGWGVGIYRRNEFRFISGFFGATGVGGERDDDTGYLTAIPFQVMDHNGVFEFEYDLIVGSVDRIRQYVYSQPRPDTGPNFRFTTDRQGWHYYNTRDSGWPIRNELSVQWGRNDPTLPSFAIKSPKGFWRAADVRRIVLEAAFTTSAKTARLNWRKPGDQEFEVLRSGGVDFPIIGDGQFRTYTIDLSRAPGWEGIIYQIQLEATPGEAPSANERSGRLRLRSVSQ</sequence>
<evidence type="ECO:0000256" key="1">
    <source>
        <dbReference type="SAM" id="MobiDB-lite"/>
    </source>
</evidence>
<dbReference type="AlphaFoldDB" id="A0A7J5U295"/>
<dbReference type="PROSITE" id="PS51257">
    <property type="entry name" value="PROKAR_LIPOPROTEIN"/>
    <property type="match status" value="1"/>
</dbReference>
<feature type="region of interest" description="Disordered" evidence="1">
    <location>
        <begin position="459"/>
        <end position="478"/>
    </location>
</feature>
<protein>
    <submittedName>
        <fullName evidence="2">Uncharacterized protein</fullName>
    </submittedName>
</protein>
<dbReference type="RefSeq" id="WP_152123398.1">
    <property type="nucleotide sequence ID" value="NZ_WELI01000002.1"/>
</dbReference>
<accession>A0A7J5U295</accession>
<keyword evidence="3" id="KW-1185">Reference proteome</keyword>
<gene>
    <name evidence="2" type="ORF">F5984_06155</name>
</gene>
<organism evidence="2 3">
    <name type="scientific">Rudanella paleaurantiibacter</name>
    <dbReference type="NCBI Taxonomy" id="2614655"/>
    <lineage>
        <taxon>Bacteria</taxon>
        <taxon>Pseudomonadati</taxon>
        <taxon>Bacteroidota</taxon>
        <taxon>Cytophagia</taxon>
        <taxon>Cytophagales</taxon>
        <taxon>Cytophagaceae</taxon>
        <taxon>Rudanella</taxon>
    </lineage>
</organism>
<name>A0A7J5U295_9BACT</name>